<dbReference type="Proteomes" id="UP001565368">
    <property type="component" value="Unassembled WGS sequence"/>
</dbReference>
<feature type="region of interest" description="Disordered" evidence="1">
    <location>
        <begin position="1"/>
        <end position="66"/>
    </location>
</feature>
<comment type="caution">
    <text evidence="2">The sequence shown here is derived from an EMBL/GenBank/DDBJ whole genome shotgun (WGS) entry which is preliminary data.</text>
</comment>
<accession>A0ABR3Q4Z8</accession>
<sequence length="211" mass="20992">MHLDPASASTSVASSRSASPAPSDPPSPLLQPTGNPYPNLEHLRASRPSSPLPPLDALTPPTEAHGPFENLLTAAAAKLDTALLVASERSHAALDDAAHAAENAPALRGRTEAASVVITGVGMGLDGVLAGVSWMLGAVLSGVGRGIDHGLGLGVPAEGGEPAKEAAPGETVETLFAADGPDNQPLAPGEGADKAETLVRGHTVAADLQTA</sequence>
<dbReference type="RefSeq" id="XP_069209754.1">
    <property type="nucleotide sequence ID" value="XM_069352336.1"/>
</dbReference>
<evidence type="ECO:0000313" key="2">
    <source>
        <dbReference type="EMBL" id="KAL1409810.1"/>
    </source>
</evidence>
<dbReference type="GeneID" id="95984850"/>
<organism evidence="2 3">
    <name type="scientific">Vanrija albida</name>
    <dbReference type="NCBI Taxonomy" id="181172"/>
    <lineage>
        <taxon>Eukaryota</taxon>
        <taxon>Fungi</taxon>
        <taxon>Dikarya</taxon>
        <taxon>Basidiomycota</taxon>
        <taxon>Agaricomycotina</taxon>
        <taxon>Tremellomycetes</taxon>
        <taxon>Trichosporonales</taxon>
        <taxon>Trichosporonaceae</taxon>
        <taxon>Vanrija</taxon>
    </lineage>
</organism>
<feature type="compositionally biased region" description="Low complexity" evidence="1">
    <location>
        <begin position="1"/>
        <end position="21"/>
    </location>
</feature>
<dbReference type="EMBL" id="JBBXJM010000003">
    <property type="protein sequence ID" value="KAL1409810.1"/>
    <property type="molecule type" value="Genomic_DNA"/>
</dbReference>
<protein>
    <submittedName>
        <fullName evidence="2">Uncharacterized protein</fullName>
    </submittedName>
</protein>
<evidence type="ECO:0000256" key="1">
    <source>
        <dbReference type="SAM" id="MobiDB-lite"/>
    </source>
</evidence>
<proteinExistence type="predicted"/>
<name>A0ABR3Q4Z8_9TREE</name>
<keyword evidence="3" id="KW-1185">Reference proteome</keyword>
<evidence type="ECO:0000313" key="3">
    <source>
        <dbReference type="Proteomes" id="UP001565368"/>
    </source>
</evidence>
<reference evidence="2 3" key="1">
    <citation type="submission" date="2023-08" db="EMBL/GenBank/DDBJ databases">
        <title>Annotated Genome Sequence of Vanrija albida AlHP1.</title>
        <authorList>
            <person name="Herzog R."/>
        </authorList>
    </citation>
    <scope>NUCLEOTIDE SEQUENCE [LARGE SCALE GENOMIC DNA]</scope>
    <source>
        <strain evidence="2 3">AlHP1</strain>
    </source>
</reference>
<gene>
    <name evidence="2" type="ORF">Q8F55_003807</name>
</gene>